<organism evidence="1 2">
    <name type="scientific">Mucor circinelloides f. circinelloides (strain 1006PhL)</name>
    <name type="common">Mucormycosis agent</name>
    <name type="synonym">Calyptromyces circinelloides</name>
    <dbReference type="NCBI Taxonomy" id="1220926"/>
    <lineage>
        <taxon>Eukaryota</taxon>
        <taxon>Fungi</taxon>
        <taxon>Fungi incertae sedis</taxon>
        <taxon>Mucoromycota</taxon>
        <taxon>Mucoromycotina</taxon>
        <taxon>Mucoromycetes</taxon>
        <taxon>Mucorales</taxon>
        <taxon>Mucorineae</taxon>
        <taxon>Mucoraceae</taxon>
        <taxon>Mucor</taxon>
    </lineage>
</organism>
<feature type="non-terminal residue" evidence="1">
    <location>
        <position position="1"/>
    </location>
</feature>
<gene>
    <name evidence="1" type="ORF">HMPREF1544_06566</name>
</gene>
<protein>
    <submittedName>
        <fullName evidence="1">Uncharacterized protein</fullName>
    </submittedName>
</protein>
<dbReference type="AlphaFoldDB" id="S2J967"/>
<accession>S2J967</accession>
<keyword evidence="2" id="KW-1185">Reference proteome</keyword>
<reference evidence="2" key="1">
    <citation type="submission" date="2013-05" db="EMBL/GenBank/DDBJ databases">
        <title>The Genome sequence of Mucor circinelloides f. circinelloides 1006PhL.</title>
        <authorList>
            <consortium name="The Broad Institute Genomics Platform"/>
            <person name="Cuomo C."/>
            <person name="Earl A."/>
            <person name="Findley K."/>
            <person name="Lee S.C."/>
            <person name="Walker B."/>
            <person name="Young S."/>
            <person name="Zeng Q."/>
            <person name="Gargeya S."/>
            <person name="Fitzgerald M."/>
            <person name="Haas B."/>
            <person name="Abouelleil A."/>
            <person name="Allen A.W."/>
            <person name="Alvarado L."/>
            <person name="Arachchi H.M."/>
            <person name="Berlin A.M."/>
            <person name="Chapman S.B."/>
            <person name="Gainer-Dewar J."/>
            <person name="Goldberg J."/>
            <person name="Griggs A."/>
            <person name="Gujja S."/>
            <person name="Hansen M."/>
            <person name="Howarth C."/>
            <person name="Imamovic A."/>
            <person name="Ireland A."/>
            <person name="Larimer J."/>
            <person name="McCowan C."/>
            <person name="Murphy C."/>
            <person name="Pearson M."/>
            <person name="Poon T.W."/>
            <person name="Priest M."/>
            <person name="Roberts A."/>
            <person name="Saif S."/>
            <person name="Shea T."/>
            <person name="Sisk P."/>
            <person name="Sykes S."/>
            <person name="Wortman J."/>
            <person name="Nusbaum C."/>
            <person name="Birren B."/>
        </authorList>
    </citation>
    <scope>NUCLEOTIDE SEQUENCE [LARGE SCALE GENOMIC DNA]</scope>
    <source>
        <strain evidence="2">1006PhL</strain>
    </source>
</reference>
<dbReference type="InParanoid" id="S2J967"/>
<evidence type="ECO:0000313" key="1">
    <source>
        <dbReference type="EMBL" id="EPB86686.1"/>
    </source>
</evidence>
<feature type="non-terminal residue" evidence="1">
    <location>
        <position position="75"/>
    </location>
</feature>
<dbReference type="Proteomes" id="UP000014254">
    <property type="component" value="Unassembled WGS sequence"/>
</dbReference>
<dbReference type="EMBL" id="KE123984">
    <property type="protein sequence ID" value="EPB86686.1"/>
    <property type="molecule type" value="Genomic_DNA"/>
</dbReference>
<sequence length="75" mass="8541">SVIYVKKLDKYVVFFLAIIESNSTQLFQQYFVALSKKLDVVKPEKSLGMAVMDFSAVQHEGCLLTFHQVFSLNAH</sequence>
<evidence type="ECO:0000313" key="2">
    <source>
        <dbReference type="Proteomes" id="UP000014254"/>
    </source>
</evidence>
<proteinExistence type="predicted"/>
<dbReference type="VEuPathDB" id="FungiDB:HMPREF1544_06566"/>
<name>S2J967_MUCC1</name>